<name>A0ACD3BCC5_9AGAR</name>
<protein>
    <submittedName>
        <fullName evidence="1">Uncharacterized protein</fullName>
    </submittedName>
</protein>
<proteinExistence type="predicted"/>
<keyword evidence="2" id="KW-1185">Reference proteome</keyword>
<gene>
    <name evidence="1" type="ORF">BDN72DRAFT_892018</name>
</gene>
<evidence type="ECO:0000313" key="2">
    <source>
        <dbReference type="Proteomes" id="UP000308600"/>
    </source>
</evidence>
<reference evidence="1 2" key="1">
    <citation type="journal article" date="2019" name="Nat. Ecol. Evol.">
        <title>Megaphylogeny resolves global patterns of mushroom evolution.</title>
        <authorList>
            <person name="Varga T."/>
            <person name="Krizsan K."/>
            <person name="Foldi C."/>
            <person name="Dima B."/>
            <person name="Sanchez-Garcia M."/>
            <person name="Sanchez-Ramirez S."/>
            <person name="Szollosi G.J."/>
            <person name="Szarkandi J.G."/>
            <person name="Papp V."/>
            <person name="Albert L."/>
            <person name="Andreopoulos W."/>
            <person name="Angelini C."/>
            <person name="Antonin V."/>
            <person name="Barry K.W."/>
            <person name="Bougher N.L."/>
            <person name="Buchanan P."/>
            <person name="Buyck B."/>
            <person name="Bense V."/>
            <person name="Catcheside P."/>
            <person name="Chovatia M."/>
            <person name="Cooper J."/>
            <person name="Damon W."/>
            <person name="Desjardin D."/>
            <person name="Finy P."/>
            <person name="Geml J."/>
            <person name="Haridas S."/>
            <person name="Hughes K."/>
            <person name="Justo A."/>
            <person name="Karasinski D."/>
            <person name="Kautmanova I."/>
            <person name="Kiss B."/>
            <person name="Kocsube S."/>
            <person name="Kotiranta H."/>
            <person name="LaButti K.M."/>
            <person name="Lechner B.E."/>
            <person name="Liimatainen K."/>
            <person name="Lipzen A."/>
            <person name="Lukacs Z."/>
            <person name="Mihaltcheva S."/>
            <person name="Morgado L.N."/>
            <person name="Niskanen T."/>
            <person name="Noordeloos M.E."/>
            <person name="Ohm R.A."/>
            <person name="Ortiz-Santana B."/>
            <person name="Ovrebo C."/>
            <person name="Racz N."/>
            <person name="Riley R."/>
            <person name="Savchenko A."/>
            <person name="Shiryaev A."/>
            <person name="Soop K."/>
            <person name="Spirin V."/>
            <person name="Szebenyi C."/>
            <person name="Tomsovsky M."/>
            <person name="Tulloss R.E."/>
            <person name="Uehling J."/>
            <person name="Grigoriev I.V."/>
            <person name="Vagvolgyi C."/>
            <person name="Papp T."/>
            <person name="Martin F.M."/>
            <person name="Miettinen O."/>
            <person name="Hibbett D.S."/>
            <person name="Nagy L.G."/>
        </authorList>
    </citation>
    <scope>NUCLEOTIDE SEQUENCE [LARGE SCALE GENOMIC DNA]</scope>
    <source>
        <strain evidence="1 2">NL-1719</strain>
    </source>
</reference>
<dbReference type="Proteomes" id="UP000308600">
    <property type="component" value="Unassembled WGS sequence"/>
</dbReference>
<sequence length="375" mass="41047">MIIDADDPSYVAKLDSKPQPKDDDTASAFAGPPPYVPPAQRLRPGESHSSRGAQGSSSSSSYRNPPSPPTVHASSASLALRPPPPSHSSRHAGYATLRPTQSFQNVSAANFSDPTPPLSFSRSPPRHILYPQFQPIFLIASGKFLDKGFPPVAPPSSTRPHPFAVHDVNQGDWLRFLDDIRRSAMLTEKQVSLAEDLPIISMLPIVMESFPKSIWNLCMLNPQHQNCGLTLHFPITIGFPRADDSDTVTLDTLVAHAIKAHMKRKKSEPASQIVDTWNHHFFHPRKMEVILMKGPIRLSGQNNHPIPNLHTPETVSFSLMDVPGIGSSGGGMSSTGRSSQDEEDPQSKGKAKLVRAHEGSEKDKTYRLFVVSTTQ</sequence>
<organism evidence="1 2">
    <name type="scientific">Pluteus cervinus</name>
    <dbReference type="NCBI Taxonomy" id="181527"/>
    <lineage>
        <taxon>Eukaryota</taxon>
        <taxon>Fungi</taxon>
        <taxon>Dikarya</taxon>
        <taxon>Basidiomycota</taxon>
        <taxon>Agaricomycotina</taxon>
        <taxon>Agaricomycetes</taxon>
        <taxon>Agaricomycetidae</taxon>
        <taxon>Agaricales</taxon>
        <taxon>Pluteineae</taxon>
        <taxon>Pluteaceae</taxon>
        <taxon>Pluteus</taxon>
    </lineage>
</organism>
<dbReference type="EMBL" id="ML208262">
    <property type="protein sequence ID" value="TFK75485.1"/>
    <property type="molecule type" value="Genomic_DNA"/>
</dbReference>
<accession>A0ACD3BCC5</accession>
<evidence type="ECO:0000313" key="1">
    <source>
        <dbReference type="EMBL" id="TFK75485.1"/>
    </source>
</evidence>